<organism evidence="2 3">
    <name type="scientific">Lingula anatina</name>
    <name type="common">Brachiopod</name>
    <name type="synonym">Lingula unguis</name>
    <dbReference type="NCBI Taxonomy" id="7574"/>
    <lineage>
        <taxon>Eukaryota</taxon>
        <taxon>Metazoa</taxon>
        <taxon>Spiralia</taxon>
        <taxon>Lophotrochozoa</taxon>
        <taxon>Brachiopoda</taxon>
        <taxon>Linguliformea</taxon>
        <taxon>Lingulata</taxon>
        <taxon>Lingulida</taxon>
        <taxon>Linguloidea</taxon>
        <taxon>Lingulidae</taxon>
        <taxon>Lingula</taxon>
    </lineage>
</organism>
<dbReference type="KEGG" id="lak:106152732"/>
<evidence type="ECO:0000313" key="3">
    <source>
        <dbReference type="RefSeq" id="XP_013381895.1"/>
    </source>
</evidence>
<dbReference type="GeneID" id="106152732"/>
<dbReference type="Proteomes" id="UP000085678">
    <property type="component" value="Unplaced"/>
</dbReference>
<reference evidence="3" key="1">
    <citation type="submission" date="2025-08" db="UniProtKB">
        <authorList>
            <consortium name="RefSeq"/>
        </authorList>
    </citation>
    <scope>IDENTIFICATION</scope>
    <source>
        <tissue evidence="3">Gonads</tissue>
    </source>
</reference>
<feature type="region of interest" description="Disordered" evidence="1">
    <location>
        <begin position="60"/>
        <end position="122"/>
    </location>
</feature>
<proteinExistence type="predicted"/>
<accession>A0A1S3H6Z7</accession>
<protein>
    <submittedName>
        <fullName evidence="3">General transcriptional corepressor CYC8-like</fullName>
    </submittedName>
</protein>
<dbReference type="RefSeq" id="XP_013381895.1">
    <property type="nucleotide sequence ID" value="XM_013526441.1"/>
</dbReference>
<evidence type="ECO:0000256" key="1">
    <source>
        <dbReference type="SAM" id="MobiDB-lite"/>
    </source>
</evidence>
<gene>
    <name evidence="3" type="primary">LOC106152732</name>
</gene>
<keyword evidence="2" id="KW-1185">Reference proteome</keyword>
<dbReference type="InParanoid" id="A0A1S3H6Z7"/>
<feature type="region of interest" description="Disordered" evidence="1">
    <location>
        <begin position="1"/>
        <end position="41"/>
    </location>
</feature>
<feature type="compositionally biased region" description="Polar residues" evidence="1">
    <location>
        <begin position="107"/>
        <end position="122"/>
    </location>
</feature>
<feature type="compositionally biased region" description="Low complexity" evidence="1">
    <location>
        <begin position="60"/>
        <end position="84"/>
    </location>
</feature>
<evidence type="ECO:0000313" key="2">
    <source>
        <dbReference type="Proteomes" id="UP000085678"/>
    </source>
</evidence>
<dbReference type="AlphaFoldDB" id="A0A1S3H6Z7"/>
<feature type="compositionally biased region" description="Low complexity" evidence="1">
    <location>
        <begin position="13"/>
        <end position="33"/>
    </location>
</feature>
<sequence>MNIHPRRHPSYTPQEQAPGQQQQRGQQSNYPGQAGATAAALPRAEVEYQPIQQTGFPVQQQVYYQQQQQQPPQQTQQQQEQPQVRTAIVSATGATTHDLNKPPLAPQSAQQMAAQNNPSGQQSMAAQPQYLYMPATNQQSIRQNMRQFRFQWSAWLGKLFVRGLN</sequence>
<name>A0A1S3H6Z7_LINAN</name>